<dbReference type="AlphaFoldDB" id="A0A7J9HHF6"/>
<reference evidence="1 2" key="1">
    <citation type="journal article" date="2019" name="Genome Biol. Evol.">
        <title>Insights into the evolution of the New World diploid cottons (Gossypium, subgenus Houzingenia) based on genome sequencing.</title>
        <authorList>
            <person name="Grover C.E."/>
            <person name="Arick M.A. 2nd"/>
            <person name="Thrash A."/>
            <person name="Conover J.L."/>
            <person name="Sanders W.S."/>
            <person name="Peterson D.G."/>
            <person name="Frelichowski J.E."/>
            <person name="Scheffler J.A."/>
            <person name="Scheffler B.E."/>
            <person name="Wendel J.F."/>
        </authorList>
    </citation>
    <scope>NUCLEOTIDE SEQUENCE [LARGE SCALE GENOMIC DNA]</scope>
    <source>
        <strain evidence="1">0</strain>
        <tissue evidence="1">Leaf</tissue>
    </source>
</reference>
<accession>A0A7J9HHF6</accession>
<feature type="non-terminal residue" evidence="1">
    <location>
        <position position="50"/>
    </location>
</feature>
<sequence>DTKFYGPRGSNSGELAQTVLPSISFVFVNSPPKQVVSLWRRSKLYGICFV</sequence>
<keyword evidence="2" id="KW-1185">Reference proteome</keyword>
<organism evidence="1 2">
    <name type="scientific">Gossypium harknessii</name>
    <dbReference type="NCBI Taxonomy" id="34285"/>
    <lineage>
        <taxon>Eukaryota</taxon>
        <taxon>Viridiplantae</taxon>
        <taxon>Streptophyta</taxon>
        <taxon>Embryophyta</taxon>
        <taxon>Tracheophyta</taxon>
        <taxon>Spermatophyta</taxon>
        <taxon>Magnoliopsida</taxon>
        <taxon>eudicotyledons</taxon>
        <taxon>Gunneridae</taxon>
        <taxon>Pentapetalae</taxon>
        <taxon>rosids</taxon>
        <taxon>malvids</taxon>
        <taxon>Malvales</taxon>
        <taxon>Malvaceae</taxon>
        <taxon>Malvoideae</taxon>
        <taxon>Gossypium</taxon>
    </lineage>
</organism>
<evidence type="ECO:0000313" key="1">
    <source>
        <dbReference type="EMBL" id="MBA0809276.1"/>
    </source>
</evidence>
<evidence type="ECO:0000313" key="2">
    <source>
        <dbReference type="Proteomes" id="UP000593560"/>
    </source>
</evidence>
<dbReference type="Proteomes" id="UP000593560">
    <property type="component" value="Unassembled WGS sequence"/>
</dbReference>
<proteinExistence type="predicted"/>
<name>A0A7J9HHF6_9ROSI</name>
<feature type="non-terminal residue" evidence="1">
    <location>
        <position position="1"/>
    </location>
</feature>
<dbReference type="EMBL" id="JABFAD010000009">
    <property type="protein sequence ID" value="MBA0809276.1"/>
    <property type="molecule type" value="Genomic_DNA"/>
</dbReference>
<protein>
    <submittedName>
        <fullName evidence="1">Uncharacterized protein</fullName>
    </submittedName>
</protein>
<comment type="caution">
    <text evidence="1">The sequence shown here is derived from an EMBL/GenBank/DDBJ whole genome shotgun (WGS) entry which is preliminary data.</text>
</comment>
<gene>
    <name evidence="1" type="ORF">Gohar_024945</name>
</gene>